<evidence type="ECO:0000313" key="3">
    <source>
        <dbReference type="Proteomes" id="UP000176939"/>
    </source>
</evidence>
<dbReference type="EMBL" id="MGFQ01000005">
    <property type="protein sequence ID" value="OGM10550.1"/>
    <property type="molecule type" value="Genomic_DNA"/>
</dbReference>
<accession>A0A1F7X639</accession>
<proteinExistence type="predicted"/>
<feature type="domain" description="RNHCP" evidence="1">
    <location>
        <begin position="10"/>
        <end position="92"/>
    </location>
</feature>
<protein>
    <recommendedName>
        <fullName evidence="1">RNHCP domain-containing protein</fullName>
    </recommendedName>
</protein>
<dbReference type="AlphaFoldDB" id="A0A1F7X639"/>
<evidence type="ECO:0000313" key="2">
    <source>
        <dbReference type="EMBL" id="OGM10550.1"/>
    </source>
</evidence>
<dbReference type="Proteomes" id="UP000176939">
    <property type="component" value="Unassembled WGS sequence"/>
</dbReference>
<dbReference type="InterPro" id="IPR024439">
    <property type="entry name" value="RNHCP"/>
</dbReference>
<gene>
    <name evidence="2" type="ORF">A2Z67_04100</name>
</gene>
<dbReference type="Pfam" id="PF12647">
    <property type="entry name" value="RNHCP"/>
    <property type="match status" value="1"/>
</dbReference>
<organism evidence="2 3">
    <name type="scientific">Candidatus Woesebacteria bacterium RBG_13_36_22</name>
    <dbReference type="NCBI Taxonomy" id="1802478"/>
    <lineage>
        <taxon>Bacteria</taxon>
        <taxon>Candidatus Woeseibacteriota</taxon>
    </lineage>
</organism>
<name>A0A1F7X639_9BACT</name>
<sequence length="100" mass="11666">MTQKFIRTKENFTCENCALVVEGTGFTNHCPKCLWSKHVDINPGDRKEKCGGMMEPIKIEMKGDEYIIIHHCLKCGFEKRNKRDLNDNFEEILKIYSLNP</sequence>
<reference evidence="2 3" key="1">
    <citation type="journal article" date="2016" name="Nat. Commun.">
        <title>Thousands of microbial genomes shed light on interconnected biogeochemical processes in an aquifer system.</title>
        <authorList>
            <person name="Anantharaman K."/>
            <person name="Brown C.T."/>
            <person name="Hug L.A."/>
            <person name="Sharon I."/>
            <person name="Castelle C.J."/>
            <person name="Probst A.J."/>
            <person name="Thomas B.C."/>
            <person name="Singh A."/>
            <person name="Wilkins M.J."/>
            <person name="Karaoz U."/>
            <person name="Brodie E.L."/>
            <person name="Williams K.H."/>
            <person name="Hubbard S.S."/>
            <person name="Banfield J.F."/>
        </authorList>
    </citation>
    <scope>NUCLEOTIDE SEQUENCE [LARGE SCALE GENOMIC DNA]</scope>
</reference>
<comment type="caution">
    <text evidence="2">The sequence shown here is derived from an EMBL/GenBank/DDBJ whole genome shotgun (WGS) entry which is preliminary data.</text>
</comment>
<evidence type="ECO:0000259" key="1">
    <source>
        <dbReference type="Pfam" id="PF12647"/>
    </source>
</evidence>